<comment type="caution">
    <text evidence="7">The sequence shown here is derived from an EMBL/GenBank/DDBJ whole genome shotgun (WGS) entry which is preliminary data.</text>
</comment>
<dbReference type="OrthoDB" id="123240at2"/>
<dbReference type="Pfam" id="PF02694">
    <property type="entry name" value="UPF0060"/>
    <property type="match status" value="1"/>
</dbReference>
<accession>A0A095VL12</accession>
<keyword evidence="8" id="KW-1185">Reference proteome</keyword>
<feature type="transmembrane region" description="Helical" evidence="6">
    <location>
        <begin position="85"/>
        <end position="105"/>
    </location>
</feature>
<comment type="subcellular location">
    <subcellularLocation>
        <location evidence="1 6">Cell membrane</location>
        <topology evidence="1 6">Multi-pass membrane protein</topology>
    </subcellularLocation>
</comment>
<evidence type="ECO:0000256" key="6">
    <source>
        <dbReference type="HAMAP-Rule" id="MF_00010"/>
    </source>
</evidence>
<feature type="transmembrane region" description="Helical" evidence="6">
    <location>
        <begin position="62"/>
        <end position="79"/>
    </location>
</feature>
<dbReference type="EMBL" id="JPKR02000004">
    <property type="protein sequence ID" value="KGD75325.1"/>
    <property type="molecule type" value="Genomic_DNA"/>
</dbReference>
<evidence type="ECO:0000256" key="1">
    <source>
        <dbReference type="ARBA" id="ARBA00004651"/>
    </source>
</evidence>
<dbReference type="Proteomes" id="UP000029577">
    <property type="component" value="Unassembled WGS sequence"/>
</dbReference>
<evidence type="ECO:0000313" key="7">
    <source>
        <dbReference type="EMBL" id="KGD75325.1"/>
    </source>
</evidence>
<proteinExistence type="inferred from homology"/>
<keyword evidence="5 6" id="KW-0472">Membrane</keyword>
<organism evidence="7 8">
    <name type="scientific">Tatumella morbirosei</name>
    <dbReference type="NCBI Taxonomy" id="642227"/>
    <lineage>
        <taxon>Bacteria</taxon>
        <taxon>Pseudomonadati</taxon>
        <taxon>Pseudomonadota</taxon>
        <taxon>Gammaproteobacteria</taxon>
        <taxon>Enterobacterales</taxon>
        <taxon>Erwiniaceae</taxon>
        <taxon>Tatumella</taxon>
    </lineage>
</organism>
<protein>
    <submittedName>
        <fullName evidence="7">Membrane protein</fullName>
    </submittedName>
</protein>
<name>A0A095VL12_9GAMM</name>
<dbReference type="PANTHER" id="PTHR36116:SF1">
    <property type="entry name" value="UPF0060 MEMBRANE PROTEIN YNFA"/>
    <property type="match status" value="1"/>
</dbReference>
<dbReference type="PANTHER" id="PTHR36116">
    <property type="entry name" value="UPF0060 MEMBRANE PROTEIN YNFA"/>
    <property type="match status" value="1"/>
</dbReference>
<dbReference type="InterPro" id="IPR003844">
    <property type="entry name" value="UPF0060"/>
</dbReference>
<dbReference type="GO" id="GO:0005886">
    <property type="term" value="C:plasma membrane"/>
    <property type="evidence" value="ECO:0007669"/>
    <property type="project" value="UniProtKB-SubCell"/>
</dbReference>
<keyword evidence="4 6" id="KW-1133">Transmembrane helix</keyword>
<evidence type="ECO:0000256" key="5">
    <source>
        <dbReference type="ARBA" id="ARBA00023136"/>
    </source>
</evidence>
<dbReference type="HAMAP" id="MF_00010">
    <property type="entry name" value="UPF0060"/>
    <property type="match status" value="1"/>
</dbReference>
<keyword evidence="2 6" id="KW-1003">Cell membrane</keyword>
<reference evidence="7" key="1">
    <citation type="submission" date="2014-12" db="EMBL/GenBank/DDBJ databases">
        <title>The draft genome of the Tatumella morbirosei type strain, LMG23360T isolated from pineapple rot.</title>
        <authorList>
            <person name="Smits T.H."/>
            <person name="Palmer M."/>
            <person name="Venter S.N."/>
            <person name="Duffy B."/>
            <person name="Steenkamp E.T."/>
            <person name="Chan W.Y."/>
            <person name="Coutinho T.A."/>
            <person name="Coetzee M.P."/>
            <person name="De Maayer P."/>
        </authorList>
    </citation>
    <scope>NUCLEOTIDE SEQUENCE [LARGE SCALE GENOMIC DNA]</scope>
    <source>
        <strain evidence="7">LMG 23360</strain>
    </source>
</reference>
<gene>
    <name evidence="7" type="ORF">HA49_08885</name>
</gene>
<feature type="transmembrane region" description="Helical" evidence="6">
    <location>
        <begin position="34"/>
        <end position="53"/>
    </location>
</feature>
<evidence type="ECO:0000256" key="2">
    <source>
        <dbReference type="ARBA" id="ARBA00022475"/>
    </source>
</evidence>
<dbReference type="eggNOG" id="COG1742">
    <property type="taxonomic scope" value="Bacteria"/>
</dbReference>
<keyword evidence="3 6" id="KW-0812">Transmembrane</keyword>
<feature type="transmembrane region" description="Helical" evidence="6">
    <location>
        <begin position="7"/>
        <end position="28"/>
    </location>
</feature>
<dbReference type="NCBIfam" id="NF002586">
    <property type="entry name" value="PRK02237.1"/>
    <property type="match status" value="1"/>
</dbReference>
<dbReference type="RefSeq" id="WP_038019028.1">
    <property type="nucleotide sequence ID" value="NZ_JPKR02000004.1"/>
</dbReference>
<dbReference type="AlphaFoldDB" id="A0A095VL12"/>
<dbReference type="STRING" id="642227.HA49_08885"/>
<evidence type="ECO:0000256" key="4">
    <source>
        <dbReference type="ARBA" id="ARBA00022989"/>
    </source>
</evidence>
<dbReference type="InterPro" id="IPR037185">
    <property type="entry name" value="EmrE-like"/>
</dbReference>
<evidence type="ECO:0000313" key="8">
    <source>
        <dbReference type="Proteomes" id="UP000029577"/>
    </source>
</evidence>
<dbReference type="SUPFAM" id="SSF103481">
    <property type="entry name" value="Multidrug resistance efflux transporter EmrE"/>
    <property type="match status" value="1"/>
</dbReference>
<comment type="similarity">
    <text evidence="6">Belongs to the UPF0060 family.</text>
</comment>
<sequence length="108" mass="11848">MLLLKTGLLFVLTAVAEIVGCWFPYLVLREHKSPWLLLPGLFSLMIFAWLLTFHPTGAGRTYAAYGGVYICVALGWLRIVEGIVLTRWDIAGGLVALAGMLIIVCQPS</sequence>
<evidence type="ECO:0000256" key="3">
    <source>
        <dbReference type="ARBA" id="ARBA00022692"/>
    </source>
</evidence>